<reference evidence="7 8" key="1">
    <citation type="journal article" date="2021" name="Elife">
        <title>Chloroplast acquisition without the gene transfer in kleptoplastic sea slugs, Plakobranchus ocellatus.</title>
        <authorList>
            <person name="Maeda T."/>
            <person name="Takahashi S."/>
            <person name="Yoshida T."/>
            <person name="Shimamura S."/>
            <person name="Takaki Y."/>
            <person name="Nagai Y."/>
            <person name="Toyoda A."/>
            <person name="Suzuki Y."/>
            <person name="Arimoto A."/>
            <person name="Ishii H."/>
            <person name="Satoh N."/>
            <person name="Nishiyama T."/>
            <person name="Hasebe M."/>
            <person name="Maruyama T."/>
            <person name="Minagawa J."/>
            <person name="Obokata J."/>
            <person name="Shigenobu S."/>
        </authorList>
    </citation>
    <scope>NUCLEOTIDE SEQUENCE [LARGE SCALE GENOMIC DNA]</scope>
</reference>
<comment type="caution">
    <text evidence="7">The sequence shown here is derived from an EMBL/GenBank/DDBJ whole genome shotgun (WGS) entry which is preliminary data.</text>
</comment>
<dbReference type="Pfam" id="PF14892">
    <property type="entry name" value="PIRC1_2"/>
    <property type="match status" value="1"/>
</dbReference>
<keyword evidence="4" id="KW-0206">Cytoskeleton</keyword>
<name>A0AAV4GKQ7_9GAST</name>
<dbReference type="GO" id="GO:0035082">
    <property type="term" value="P:axoneme assembly"/>
    <property type="evidence" value="ECO:0007669"/>
    <property type="project" value="InterPro"/>
</dbReference>
<evidence type="ECO:0000256" key="6">
    <source>
        <dbReference type="SAM" id="MobiDB-lite"/>
    </source>
</evidence>
<evidence type="ECO:0000313" key="8">
    <source>
        <dbReference type="Proteomes" id="UP000762676"/>
    </source>
</evidence>
<evidence type="ECO:0000256" key="2">
    <source>
        <dbReference type="ARBA" id="ARBA00004245"/>
    </source>
</evidence>
<proteinExistence type="predicted"/>
<evidence type="ECO:0000256" key="4">
    <source>
        <dbReference type="ARBA" id="ARBA00023212"/>
    </source>
</evidence>
<feature type="compositionally biased region" description="Basic and acidic residues" evidence="6">
    <location>
        <begin position="107"/>
        <end position="117"/>
    </location>
</feature>
<dbReference type="InterPro" id="IPR026507">
    <property type="entry name" value="PIRC1/2"/>
</dbReference>
<keyword evidence="3" id="KW-0963">Cytoplasm</keyword>
<evidence type="ECO:0000313" key="7">
    <source>
        <dbReference type="EMBL" id="GFR86113.1"/>
    </source>
</evidence>
<dbReference type="GO" id="GO:0005879">
    <property type="term" value="C:axonemal microtubule"/>
    <property type="evidence" value="ECO:0007669"/>
    <property type="project" value="InterPro"/>
</dbReference>
<keyword evidence="5" id="KW-0966">Cell projection</keyword>
<feature type="region of interest" description="Disordered" evidence="6">
    <location>
        <begin position="78"/>
        <end position="119"/>
    </location>
</feature>
<organism evidence="7 8">
    <name type="scientific">Elysia marginata</name>
    <dbReference type="NCBI Taxonomy" id="1093978"/>
    <lineage>
        <taxon>Eukaryota</taxon>
        <taxon>Metazoa</taxon>
        <taxon>Spiralia</taxon>
        <taxon>Lophotrochozoa</taxon>
        <taxon>Mollusca</taxon>
        <taxon>Gastropoda</taxon>
        <taxon>Heterobranchia</taxon>
        <taxon>Euthyneura</taxon>
        <taxon>Panpulmonata</taxon>
        <taxon>Sacoglossa</taxon>
        <taxon>Placobranchoidea</taxon>
        <taxon>Plakobranchidae</taxon>
        <taxon>Elysia</taxon>
    </lineage>
</organism>
<accession>A0AAV4GKQ7</accession>
<dbReference type="AlphaFoldDB" id="A0AAV4GKQ7"/>
<comment type="subcellular location">
    <subcellularLocation>
        <location evidence="1">Cell projection</location>
        <location evidence="1">Cilium</location>
    </subcellularLocation>
    <subcellularLocation>
        <location evidence="2">Cytoplasm</location>
        <location evidence="2">Cytoskeleton</location>
    </subcellularLocation>
</comment>
<dbReference type="EMBL" id="BMAT01012108">
    <property type="protein sequence ID" value="GFR86113.1"/>
    <property type="molecule type" value="Genomic_DNA"/>
</dbReference>
<keyword evidence="8" id="KW-1185">Reference proteome</keyword>
<evidence type="ECO:0000256" key="3">
    <source>
        <dbReference type="ARBA" id="ARBA00022490"/>
    </source>
</evidence>
<dbReference type="Proteomes" id="UP000762676">
    <property type="component" value="Unassembled WGS sequence"/>
</dbReference>
<evidence type="ECO:0000256" key="5">
    <source>
        <dbReference type="ARBA" id="ARBA00023273"/>
    </source>
</evidence>
<evidence type="ECO:0000256" key="1">
    <source>
        <dbReference type="ARBA" id="ARBA00004138"/>
    </source>
</evidence>
<gene>
    <name evidence="7" type="ORF">ElyMa_006044900</name>
</gene>
<sequence>MNQPKNKKVTFNEIPDVQFKAQQESCGSNHKEEPQVILDDRSHGCQHPPTPGVEMVNTCVAIEPSKCPENFEKSIPCAQTQSEGPKQINNPPLDRKNTKKTTLCPESSRKPTLRPEHGTYNYAPAHQILSDKLTEMRIEEDFRRENPIMRRQNFRYRGICGTLGNPVFTNTPVAPPEYKAKLPAHQVHGHPRPVVQHPMYSTTSADYGSCEPYLESTPIFYYPDDQSFTIERAIGGTYEDAHLTTELDKDALW</sequence>
<feature type="compositionally biased region" description="Polar residues" evidence="6">
    <location>
        <begin position="78"/>
        <end position="90"/>
    </location>
</feature>
<protein>
    <submittedName>
        <fullName evidence="7">UPF0691 protein C9orf116-like protein</fullName>
    </submittedName>
</protein>